<evidence type="ECO:0000256" key="1">
    <source>
        <dbReference type="SAM" id="MobiDB-lite"/>
    </source>
</evidence>
<dbReference type="Proteomes" id="UP000779900">
    <property type="component" value="Unassembled WGS sequence"/>
</dbReference>
<evidence type="ECO:0000313" key="3">
    <source>
        <dbReference type="EMBL" id="MBM3332030.1"/>
    </source>
</evidence>
<evidence type="ECO:0000256" key="2">
    <source>
        <dbReference type="SAM" id="Phobius"/>
    </source>
</evidence>
<sequence length="123" mass="13545">MKSRIVVWTLVAIVVIVGMIVVLTAPKTSPSPRVSRETIETEAARAESQLDRLTARIAEQRKSGAPGTRNERLDEAEGLLAEARDKLGQAKQATDVKEAQQFLIDGSKSLRKARRTIQLAKRP</sequence>
<evidence type="ECO:0000313" key="4">
    <source>
        <dbReference type="Proteomes" id="UP000779900"/>
    </source>
</evidence>
<keyword evidence="2" id="KW-1133">Transmembrane helix</keyword>
<dbReference type="AlphaFoldDB" id="A0A937XE39"/>
<organism evidence="3 4">
    <name type="scientific">candidate division WOR-3 bacterium</name>
    <dbReference type="NCBI Taxonomy" id="2052148"/>
    <lineage>
        <taxon>Bacteria</taxon>
        <taxon>Bacteria division WOR-3</taxon>
    </lineage>
</organism>
<comment type="caution">
    <text evidence="3">The sequence shown here is derived from an EMBL/GenBank/DDBJ whole genome shotgun (WGS) entry which is preliminary data.</text>
</comment>
<proteinExistence type="predicted"/>
<gene>
    <name evidence="3" type="ORF">FJY68_09310</name>
</gene>
<keyword evidence="2" id="KW-0812">Transmembrane</keyword>
<dbReference type="EMBL" id="VGIR01000056">
    <property type="protein sequence ID" value="MBM3332030.1"/>
    <property type="molecule type" value="Genomic_DNA"/>
</dbReference>
<keyword evidence="2" id="KW-0472">Membrane</keyword>
<accession>A0A937XE39</accession>
<protein>
    <recommendedName>
        <fullName evidence="5">DUF4398 domain-containing protein</fullName>
    </recommendedName>
</protein>
<feature type="region of interest" description="Disordered" evidence="1">
    <location>
        <begin position="27"/>
        <end position="46"/>
    </location>
</feature>
<name>A0A937XE39_UNCW3</name>
<reference evidence="3" key="1">
    <citation type="submission" date="2019-03" db="EMBL/GenBank/DDBJ databases">
        <title>Lake Tanganyika Metagenome-Assembled Genomes (MAGs).</title>
        <authorList>
            <person name="Tran P."/>
        </authorList>
    </citation>
    <scope>NUCLEOTIDE SEQUENCE</scope>
    <source>
        <strain evidence="3">K_DeepCast_150m_m2_040</strain>
    </source>
</reference>
<feature type="compositionally biased region" description="Basic and acidic residues" evidence="1">
    <location>
        <begin position="34"/>
        <end position="46"/>
    </location>
</feature>
<feature type="transmembrane region" description="Helical" evidence="2">
    <location>
        <begin position="6"/>
        <end position="26"/>
    </location>
</feature>
<evidence type="ECO:0008006" key="5">
    <source>
        <dbReference type="Google" id="ProtNLM"/>
    </source>
</evidence>